<evidence type="ECO:0000256" key="3">
    <source>
        <dbReference type="ARBA" id="ARBA00023052"/>
    </source>
</evidence>
<dbReference type="GO" id="GO:0008661">
    <property type="term" value="F:1-deoxy-D-xylulose-5-phosphate synthase activity"/>
    <property type="evidence" value="ECO:0007669"/>
    <property type="project" value="UniProtKB-EC"/>
</dbReference>
<dbReference type="InterPro" id="IPR005475">
    <property type="entry name" value="Transketolase-like_Pyr-bd"/>
</dbReference>
<evidence type="ECO:0000313" key="5">
    <source>
        <dbReference type="EMBL" id="MPM61514.1"/>
    </source>
</evidence>
<dbReference type="EC" id="2.2.1.7" evidence="5"/>
<dbReference type="InterPro" id="IPR051157">
    <property type="entry name" value="PDH/Transketolase"/>
</dbReference>
<dbReference type="AlphaFoldDB" id="A0A645BIF1"/>
<protein>
    <submittedName>
        <fullName evidence="5">1-deoxy-D-xylulose-5-phosphate synthase</fullName>
        <ecNumber evidence="5">2.2.1.7</ecNumber>
    </submittedName>
</protein>
<dbReference type="Gene3D" id="3.40.50.970">
    <property type="match status" value="1"/>
</dbReference>
<keyword evidence="5" id="KW-0808">Transferase</keyword>
<reference evidence="5" key="1">
    <citation type="submission" date="2019-08" db="EMBL/GenBank/DDBJ databases">
        <authorList>
            <person name="Kucharzyk K."/>
            <person name="Murdoch R.W."/>
            <person name="Higgins S."/>
            <person name="Loffler F."/>
        </authorList>
    </citation>
    <scope>NUCLEOTIDE SEQUENCE</scope>
</reference>
<dbReference type="Pfam" id="PF02779">
    <property type="entry name" value="Transket_pyr"/>
    <property type="match status" value="1"/>
</dbReference>
<evidence type="ECO:0000259" key="4">
    <source>
        <dbReference type="SMART" id="SM00861"/>
    </source>
</evidence>
<evidence type="ECO:0000256" key="2">
    <source>
        <dbReference type="ARBA" id="ARBA00007131"/>
    </source>
</evidence>
<evidence type="ECO:0000256" key="1">
    <source>
        <dbReference type="ARBA" id="ARBA00001964"/>
    </source>
</evidence>
<keyword evidence="3" id="KW-0786">Thiamine pyrophosphate</keyword>
<dbReference type="InterPro" id="IPR029061">
    <property type="entry name" value="THDP-binding"/>
</dbReference>
<dbReference type="Gene3D" id="3.40.50.920">
    <property type="match status" value="1"/>
</dbReference>
<comment type="caution">
    <text evidence="5">The sequence shown here is derived from an EMBL/GenBank/DDBJ whole genome shotgun (WGS) entry which is preliminary data.</text>
</comment>
<proteinExistence type="inferred from homology"/>
<dbReference type="PANTHER" id="PTHR43825">
    <property type="entry name" value="PYRUVATE DEHYDROGENASE E1 COMPONENT"/>
    <property type="match status" value="1"/>
</dbReference>
<dbReference type="PANTHER" id="PTHR43825:SF1">
    <property type="entry name" value="TRANSKETOLASE-LIKE PYRIMIDINE-BINDING DOMAIN-CONTAINING PROTEIN"/>
    <property type="match status" value="1"/>
</dbReference>
<dbReference type="EMBL" id="VSSQ01018383">
    <property type="protein sequence ID" value="MPM61514.1"/>
    <property type="molecule type" value="Genomic_DNA"/>
</dbReference>
<dbReference type="Pfam" id="PF02780">
    <property type="entry name" value="Transketolase_C"/>
    <property type="match status" value="1"/>
</dbReference>
<dbReference type="SMART" id="SM00861">
    <property type="entry name" value="Transket_pyr"/>
    <property type="match status" value="1"/>
</dbReference>
<dbReference type="SUPFAM" id="SSF52518">
    <property type="entry name" value="Thiamin diphosphate-binding fold (THDP-binding)"/>
    <property type="match status" value="1"/>
</dbReference>
<gene>
    <name evidence="5" type="primary">dxs_71</name>
    <name evidence="5" type="ORF">SDC9_108374</name>
</gene>
<sequence length="318" mass="34214">MNIVYDGTMEPRAFKDVIGQTIRALSAEDPDVIYLDADLMSCIGTCGWSAENPTRGINCGISESNMIGVACGLAATGYKPIVHTFGPFASRRVFDQVFLSAGYAKNDITVIGTDPGVCASFNGGTHMPFEDVALYRTIPTATIIDVTDVNMLISVLRQCKDRPGVKYVRVGRKQSAKVFADGEQTPIGPAIPLKEGKDAVIFAAGIMVHEAMQAAKRLEQQGISVAVVNVFTIKPLDTETVTRYAELTGNVVVAENHNRIGGLYSAVCDCLAPKNCAKIDVVAVNDEYGEVGPQDYLQKRFGLTSEHVESCVKQLLGK</sequence>
<accession>A0A645BIF1</accession>
<comment type="similarity">
    <text evidence="2">Belongs to the transketolase family.</text>
</comment>
<dbReference type="FunFam" id="3.40.50.970:FF:000129">
    <property type="entry name" value="Transketolase"/>
    <property type="match status" value="1"/>
</dbReference>
<feature type="domain" description="Transketolase-like pyrimidine-binding" evidence="4">
    <location>
        <begin position="12"/>
        <end position="178"/>
    </location>
</feature>
<dbReference type="InterPro" id="IPR009014">
    <property type="entry name" value="Transketo_C/PFOR_II"/>
</dbReference>
<dbReference type="InterPro" id="IPR033248">
    <property type="entry name" value="Transketolase_C"/>
</dbReference>
<comment type="cofactor">
    <cofactor evidence="1">
        <name>thiamine diphosphate</name>
        <dbReference type="ChEBI" id="CHEBI:58937"/>
    </cofactor>
</comment>
<dbReference type="CDD" id="cd07033">
    <property type="entry name" value="TPP_PYR_DXS_TK_like"/>
    <property type="match status" value="1"/>
</dbReference>
<name>A0A645BIF1_9ZZZZ</name>
<dbReference type="SUPFAM" id="SSF52922">
    <property type="entry name" value="TK C-terminal domain-like"/>
    <property type="match status" value="1"/>
</dbReference>
<organism evidence="5">
    <name type="scientific">bioreactor metagenome</name>
    <dbReference type="NCBI Taxonomy" id="1076179"/>
    <lineage>
        <taxon>unclassified sequences</taxon>
        <taxon>metagenomes</taxon>
        <taxon>ecological metagenomes</taxon>
    </lineage>
</organism>